<dbReference type="RefSeq" id="XP_028471613.1">
    <property type="nucleotide sequence ID" value="XM_028613882.1"/>
</dbReference>
<keyword evidence="3" id="KW-1185">Reference proteome</keyword>
<reference evidence="2 3" key="1">
    <citation type="journal article" date="2018" name="Mol. Ecol.">
        <title>The obligate alkalophilic soda-lake fungus Sodiomyces alkalinus has shifted to a protein diet.</title>
        <authorList>
            <person name="Grum-Grzhimaylo A.A."/>
            <person name="Falkoski D.L."/>
            <person name="van den Heuvel J."/>
            <person name="Valero-Jimenez C.A."/>
            <person name="Min B."/>
            <person name="Choi I.G."/>
            <person name="Lipzen A."/>
            <person name="Daum C.G."/>
            <person name="Aanen D.K."/>
            <person name="Tsang A."/>
            <person name="Henrissat B."/>
            <person name="Bilanenko E.N."/>
            <person name="de Vries R.P."/>
            <person name="van Kan J.A.L."/>
            <person name="Grigoriev I.V."/>
            <person name="Debets A.J.M."/>
        </authorList>
    </citation>
    <scope>NUCLEOTIDE SEQUENCE [LARGE SCALE GENOMIC DNA]</scope>
    <source>
        <strain evidence="2 3">F11</strain>
    </source>
</reference>
<gene>
    <name evidence="2" type="ORF">SODALDRAFT_356033</name>
</gene>
<proteinExistence type="predicted"/>
<dbReference type="Proteomes" id="UP000272025">
    <property type="component" value="Unassembled WGS sequence"/>
</dbReference>
<name>A0A3N2QAR7_SODAK</name>
<dbReference type="AlphaFoldDB" id="A0A3N2QAR7"/>
<protein>
    <submittedName>
        <fullName evidence="2">Uncharacterized protein</fullName>
    </submittedName>
</protein>
<accession>A0A3N2QAR7</accession>
<evidence type="ECO:0000256" key="1">
    <source>
        <dbReference type="SAM" id="MobiDB-lite"/>
    </source>
</evidence>
<feature type="region of interest" description="Disordered" evidence="1">
    <location>
        <begin position="428"/>
        <end position="453"/>
    </location>
</feature>
<evidence type="ECO:0000313" key="2">
    <source>
        <dbReference type="EMBL" id="ROT43807.1"/>
    </source>
</evidence>
<sequence>MYYKYIRTADAITSSITNCQLVSSPGLIPPGLVDTKYFVQHRAPPCLICEFAFAKEAQMRPPTPSCGLRFIFVSFWTDVLLAIYTGQFVLGGIRPSRLKVPAPHNTNQEQLTTLTPPYLFQPLQLIGRVRSCPSMNSEGNNQQPHPIAPRVGNLWQVPPLSLTHTLSLSLMILDDSSASLQSIVTLPVQMYWKRGPRGPQGQFARPRSPNKPSSTHWASFPLNTYLPVTNVQHVSKHRRLVSLRSVHFVRLRASTTNQAAKGDLLVIGINGLVVEEFYTFCPPFEMIVQRCLAIWPISISELQAVGHRTSDYIYSDRLSYLARNGAGQQPQLGQLRLPVGSPSKVGKTGCQLIVPSHPAKTAPVKSNFSPVSSATDQPSWMYQPSFLSGHANFLSMILARWLRLAFPCKLRAGRLLLPTPRQQLTLATAATDTPQPLGTSCPRQLQSSLPQSSNISDKSAMTLGFHHNDAEQQSSFQWGCGGYPASSCEHIPAHFTAEYLNEEEQLSSRI</sequence>
<dbReference type="EMBL" id="ML119051">
    <property type="protein sequence ID" value="ROT43807.1"/>
    <property type="molecule type" value="Genomic_DNA"/>
</dbReference>
<dbReference type="GeneID" id="39582360"/>
<evidence type="ECO:0000313" key="3">
    <source>
        <dbReference type="Proteomes" id="UP000272025"/>
    </source>
</evidence>
<organism evidence="2 3">
    <name type="scientific">Sodiomyces alkalinus (strain CBS 110278 / VKM F-3762 / F11)</name>
    <name type="common">Alkaliphilic filamentous fungus</name>
    <dbReference type="NCBI Taxonomy" id="1314773"/>
    <lineage>
        <taxon>Eukaryota</taxon>
        <taxon>Fungi</taxon>
        <taxon>Dikarya</taxon>
        <taxon>Ascomycota</taxon>
        <taxon>Pezizomycotina</taxon>
        <taxon>Sordariomycetes</taxon>
        <taxon>Hypocreomycetidae</taxon>
        <taxon>Glomerellales</taxon>
        <taxon>Plectosphaerellaceae</taxon>
        <taxon>Sodiomyces</taxon>
    </lineage>
</organism>